<feature type="region of interest" description="Disordered" evidence="1">
    <location>
        <begin position="115"/>
        <end position="168"/>
    </location>
</feature>
<proteinExistence type="predicted"/>
<evidence type="ECO:0000313" key="3">
    <source>
        <dbReference type="EMBL" id="PWQ93129.1"/>
    </source>
</evidence>
<dbReference type="EMBL" id="QGKL01000043">
    <property type="protein sequence ID" value="PWQ93129.1"/>
    <property type="molecule type" value="Genomic_DNA"/>
</dbReference>
<organism evidence="3 4">
    <name type="scientific">Leucothrix arctica</name>
    <dbReference type="NCBI Taxonomy" id="1481894"/>
    <lineage>
        <taxon>Bacteria</taxon>
        <taxon>Pseudomonadati</taxon>
        <taxon>Pseudomonadota</taxon>
        <taxon>Gammaproteobacteria</taxon>
        <taxon>Thiotrichales</taxon>
        <taxon>Thiotrichaceae</taxon>
        <taxon>Leucothrix</taxon>
    </lineage>
</organism>
<keyword evidence="4" id="KW-1185">Reference proteome</keyword>
<keyword evidence="2" id="KW-0732">Signal</keyword>
<name>A0A317C4C0_9GAMM</name>
<feature type="signal peptide" evidence="2">
    <location>
        <begin position="1"/>
        <end position="28"/>
    </location>
</feature>
<accession>A0A317C4C0</accession>
<evidence type="ECO:0000256" key="2">
    <source>
        <dbReference type="SAM" id="SignalP"/>
    </source>
</evidence>
<dbReference type="RefSeq" id="WP_109826682.1">
    <property type="nucleotide sequence ID" value="NZ_QGKL01000043.1"/>
</dbReference>
<dbReference type="Pfam" id="PF10986">
    <property type="entry name" value="ZrgA"/>
    <property type="match status" value="2"/>
</dbReference>
<dbReference type="Proteomes" id="UP000245506">
    <property type="component" value="Unassembled WGS sequence"/>
</dbReference>
<reference evidence="3 4" key="1">
    <citation type="submission" date="2018-05" db="EMBL/GenBank/DDBJ databases">
        <title>Leucothrix arctica sp. nov., isolated from Arctic seawater.</title>
        <authorList>
            <person name="Choi A."/>
            <person name="Baek K."/>
        </authorList>
    </citation>
    <scope>NUCLEOTIDE SEQUENCE [LARGE SCALE GENOMIC DNA]</scope>
    <source>
        <strain evidence="3 4">IMCC9719</strain>
    </source>
</reference>
<dbReference type="InterPro" id="IPR021253">
    <property type="entry name" value="ZrgA-like"/>
</dbReference>
<protein>
    <recommendedName>
        <fullName evidence="5">DUF2796 domain-containing protein</fullName>
    </recommendedName>
</protein>
<evidence type="ECO:0000256" key="1">
    <source>
        <dbReference type="SAM" id="MobiDB-lite"/>
    </source>
</evidence>
<feature type="chain" id="PRO_5016297370" description="DUF2796 domain-containing protein" evidence="2">
    <location>
        <begin position="29"/>
        <end position="225"/>
    </location>
</feature>
<comment type="caution">
    <text evidence="3">The sequence shown here is derived from an EMBL/GenBank/DDBJ whole genome shotgun (WGS) entry which is preliminary data.</text>
</comment>
<gene>
    <name evidence="3" type="ORF">DKT75_20790</name>
</gene>
<sequence>MNSTILKAKKTFVVSLLAASAFSFSAFAETQKAHEHGAARLTIATNDEGFEVTLETPAANVFGFEYKPTSKDDLATVEKVEATLKNGDMLFAANSAAGCKFHEASIESALLEDHDEHHDEKHEGHKDEHAEKHDDHKDHHDDEKHEDHKDEHAEKHDDHEEHKSAHSDVDATWHFDCDKVSTLEKVDVKLFTAFPKGFTDLDVDWISASKSGHVELESDGSVTLK</sequence>
<evidence type="ECO:0008006" key="5">
    <source>
        <dbReference type="Google" id="ProtNLM"/>
    </source>
</evidence>
<dbReference type="AlphaFoldDB" id="A0A317C4C0"/>
<dbReference type="OrthoDB" id="7346546at2"/>
<evidence type="ECO:0000313" key="4">
    <source>
        <dbReference type="Proteomes" id="UP000245506"/>
    </source>
</evidence>